<evidence type="ECO:0000313" key="7">
    <source>
        <dbReference type="EMBL" id="QCU89973.1"/>
    </source>
</evidence>
<keyword evidence="4" id="KW-0378">Hydrolase</keyword>
<dbReference type="GO" id="GO:0008234">
    <property type="term" value="F:cysteine-type peptidase activity"/>
    <property type="evidence" value="ECO:0007669"/>
    <property type="project" value="UniProtKB-KW"/>
</dbReference>
<organism evidence="7 8">
    <name type="scientific">Thiomicrorhabdus sediminis</name>
    <dbReference type="NCBI Taxonomy" id="2580412"/>
    <lineage>
        <taxon>Bacteria</taxon>
        <taxon>Pseudomonadati</taxon>
        <taxon>Pseudomonadota</taxon>
        <taxon>Gammaproteobacteria</taxon>
        <taxon>Thiotrichales</taxon>
        <taxon>Piscirickettsiaceae</taxon>
        <taxon>Thiomicrorhabdus</taxon>
    </lineage>
</organism>
<dbReference type="EMBL" id="CP040602">
    <property type="protein sequence ID" value="QCU89973.1"/>
    <property type="molecule type" value="Genomic_DNA"/>
</dbReference>
<evidence type="ECO:0000256" key="4">
    <source>
        <dbReference type="ARBA" id="ARBA00022801"/>
    </source>
</evidence>
<evidence type="ECO:0000256" key="1">
    <source>
        <dbReference type="ARBA" id="ARBA00007074"/>
    </source>
</evidence>
<reference evidence="7 8" key="1">
    <citation type="submission" date="2019-05" db="EMBL/GenBank/DDBJ databases">
        <title>Thiomicrorhabdus sediminis sp. nov, a novel sulfur-oxidizing bacterium isolated from coastal sediment.</title>
        <authorList>
            <person name="Liu X."/>
        </authorList>
    </citation>
    <scope>NUCLEOTIDE SEQUENCE [LARGE SCALE GENOMIC DNA]</scope>
    <source>
        <strain evidence="7 8">G1</strain>
    </source>
</reference>
<dbReference type="InterPro" id="IPR038765">
    <property type="entry name" value="Papain-like_cys_pep_sf"/>
</dbReference>
<dbReference type="Gene3D" id="3.90.1720.10">
    <property type="entry name" value="endopeptidase domain like (from Nostoc punctiforme)"/>
    <property type="match status" value="1"/>
</dbReference>
<dbReference type="KEGG" id="thig:FE785_04655"/>
<name>A0A4V1HHR8_9GAMM</name>
<dbReference type="Proteomes" id="UP000304864">
    <property type="component" value="Chromosome"/>
</dbReference>
<dbReference type="Pfam" id="PF00877">
    <property type="entry name" value="NLPC_P60"/>
    <property type="match status" value="1"/>
</dbReference>
<dbReference type="InterPro" id="IPR052062">
    <property type="entry name" value="Murein_DD/LD_carboxypeptidase"/>
</dbReference>
<comment type="similarity">
    <text evidence="1">Belongs to the peptidase C40 family.</text>
</comment>
<evidence type="ECO:0000259" key="6">
    <source>
        <dbReference type="PROSITE" id="PS51935"/>
    </source>
</evidence>
<keyword evidence="2" id="KW-0645">Protease</keyword>
<evidence type="ECO:0000313" key="8">
    <source>
        <dbReference type="Proteomes" id="UP000304864"/>
    </source>
</evidence>
<sequence>MVIYLSNALRHLWLLSLLVSLIGCSSTTERSESASFALQLKSTGIDLQDSQQVRNELLAQFDLWRGAPYQYGGTSLHGVDCSAYVQNTFANRLGLMLPRTTRTQIKFGVPVDKTQLEVGDVVFFKVSRNTLHNGIYLGKGKFMHASSSKGVTISYLSNPYWQKTYLHARRYFN</sequence>
<proteinExistence type="inferred from homology"/>
<feature type="domain" description="NlpC/P60" evidence="6">
    <location>
        <begin position="51"/>
        <end position="172"/>
    </location>
</feature>
<keyword evidence="3" id="KW-0732">Signal</keyword>
<evidence type="ECO:0000256" key="2">
    <source>
        <dbReference type="ARBA" id="ARBA00022670"/>
    </source>
</evidence>
<accession>A0A4V1HHR8</accession>
<dbReference type="OrthoDB" id="9807055at2"/>
<evidence type="ECO:0000256" key="5">
    <source>
        <dbReference type="ARBA" id="ARBA00022807"/>
    </source>
</evidence>
<dbReference type="InterPro" id="IPR000064">
    <property type="entry name" value="NLP_P60_dom"/>
</dbReference>
<dbReference type="PANTHER" id="PTHR47360">
    <property type="entry name" value="MUREIN DD-ENDOPEPTIDASE MEPS/MUREIN LD-CARBOXYPEPTIDASE"/>
    <property type="match status" value="1"/>
</dbReference>
<dbReference type="GO" id="GO:0006508">
    <property type="term" value="P:proteolysis"/>
    <property type="evidence" value="ECO:0007669"/>
    <property type="project" value="UniProtKB-KW"/>
</dbReference>
<dbReference type="PANTHER" id="PTHR47360:SF1">
    <property type="entry name" value="ENDOPEPTIDASE NLPC-RELATED"/>
    <property type="match status" value="1"/>
</dbReference>
<dbReference type="PROSITE" id="PS51935">
    <property type="entry name" value="NLPC_P60"/>
    <property type="match status" value="1"/>
</dbReference>
<protein>
    <recommendedName>
        <fullName evidence="6">NlpC/P60 domain-containing protein</fullName>
    </recommendedName>
</protein>
<keyword evidence="8" id="KW-1185">Reference proteome</keyword>
<dbReference type="AlphaFoldDB" id="A0A4V1HHR8"/>
<dbReference type="SUPFAM" id="SSF54001">
    <property type="entry name" value="Cysteine proteinases"/>
    <property type="match status" value="1"/>
</dbReference>
<evidence type="ECO:0000256" key="3">
    <source>
        <dbReference type="ARBA" id="ARBA00022729"/>
    </source>
</evidence>
<gene>
    <name evidence="7" type="ORF">FE785_04655</name>
</gene>
<keyword evidence="5" id="KW-0788">Thiol protease</keyword>